<gene>
    <name evidence="1" type="ORF">ASZ90_003568</name>
</gene>
<reference evidence="1" key="1">
    <citation type="journal article" date="2015" name="Proc. Natl. Acad. Sci. U.S.A.">
        <title>Networks of energetic and metabolic interactions define dynamics in microbial communities.</title>
        <authorList>
            <person name="Embree M."/>
            <person name="Liu J.K."/>
            <person name="Al-Bassam M.M."/>
            <person name="Zengler K."/>
        </authorList>
    </citation>
    <scope>NUCLEOTIDE SEQUENCE</scope>
</reference>
<dbReference type="EMBL" id="LNQE01000435">
    <property type="protein sequence ID" value="KUG26585.1"/>
    <property type="molecule type" value="Genomic_DNA"/>
</dbReference>
<name>A0A0W8G0Q1_9ZZZZ</name>
<evidence type="ECO:0000313" key="1">
    <source>
        <dbReference type="EMBL" id="KUG26585.1"/>
    </source>
</evidence>
<organism evidence="1">
    <name type="scientific">hydrocarbon metagenome</name>
    <dbReference type="NCBI Taxonomy" id="938273"/>
    <lineage>
        <taxon>unclassified sequences</taxon>
        <taxon>metagenomes</taxon>
        <taxon>ecological metagenomes</taxon>
    </lineage>
</organism>
<accession>A0A0W8G0Q1</accession>
<comment type="caution">
    <text evidence="1">The sequence shown here is derived from an EMBL/GenBank/DDBJ whole genome shotgun (WGS) entry which is preliminary data.</text>
</comment>
<proteinExistence type="predicted"/>
<dbReference type="AlphaFoldDB" id="A0A0W8G0Q1"/>
<sequence>MFYLDVINVYNRSNVIGYDYYINDDLTIGREKSTMFPILPTLGFNVRF</sequence>
<protein>
    <submittedName>
        <fullName evidence="1">Uncharacterized protein</fullName>
    </submittedName>
</protein>